<accession>A0ABP7Q2D2</accession>
<organism evidence="6 7">
    <name type="scientific">Allohahella marinimesophila</name>
    <dbReference type="NCBI Taxonomy" id="1054972"/>
    <lineage>
        <taxon>Bacteria</taxon>
        <taxon>Pseudomonadati</taxon>
        <taxon>Pseudomonadota</taxon>
        <taxon>Gammaproteobacteria</taxon>
        <taxon>Oceanospirillales</taxon>
        <taxon>Hahellaceae</taxon>
        <taxon>Allohahella</taxon>
    </lineage>
</organism>
<dbReference type="Pfam" id="PF00486">
    <property type="entry name" value="Trans_reg_C"/>
    <property type="match status" value="1"/>
</dbReference>
<dbReference type="SUPFAM" id="SSF46894">
    <property type="entry name" value="C-terminal effector domain of the bipartite response regulators"/>
    <property type="match status" value="1"/>
</dbReference>
<dbReference type="InterPro" id="IPR011006">
    <property type="entry name" value="CheY-like_superfamily"/>
</dbReference>
<dbReference type="EMBL" id="BAABBO010000018">
    <property type="protein sequence ID" value="GAA3975415.1"/>
    <property type="molecule type" value="Genomic_DNA"/>
</dbReference>
<dbReference type="InterPro" id="IPR001867">
    <property type="entry name" value="OmpR/PhoB-type_DNA-bd"/>
</dbReference>
<gene>
    <name evidence="6" type="primary">baeR</name>
    <name evidence="6" type="ORF">GCM10022278_35420</name>
</gene>
<dbReference type="SUPFAM" id="SSF52172">
    <property type="entry name" value="CheY-like"/>
    <property type="match status" value="1"/>
</dbReference>
<sequence length="231" mass="25325">MPRILIVEDEPKLATVLQGYLQQADFDCDIVSDGALVLPAIKASTPDLVLLDIMLPNVDGITLCRQIRTISNVPLIMTTARVAEIDRLIGLETGADDYICKPYSPREVVARVKALLRRSALATASSERVGPAETLSLDAERLLVHFNRSSVSLTQIEFELLQALTARPGVIVSRDRLMTSIYKDHRVVSDRTIDSHIKKLRRKLGSIMGAADAIESVYGAGYRFTDGVPPA</sequence>
<dbReference type="PANTHER" id="PTHR48111">
    <property type="entry name" value="REGULATOR OF RPOS"/>
    <property type="match status" value="1"/>
</dbReference>
<evidence type="ECO:0000256" key="2">
    <source>
        <dbReference type="PROSITE-ProRule" id="PRU00169"/>
    </source>
</evidence>
<comment type="caution">
    <text evidence="6">The sequence shown here is derived from an EMBL/GenBank/DDBJ whole genome shotgun (WGS) entry which is preliminary data.</text>
</comment>
<feature type="DNA-binding region" description="OmpR/PhoB-type" evidence="3">
    <location>
        <begin position="124"/>
        <end position="226"/>
    </location>
</feature>
<dbReference type="PANTHER" id="PTHR48111:SF59">
    <property type="entry name" value="TRANSCRIPTIONAL REGULATORY PROTEIN BAER"/>
    <property type="match status" value="1"/>
</dbReference>
<dbReference type="Proteomes" id="UP001501337">
    <property type="component" value="Unassembled WGS sequence"/>
</dbReference>
<dbReference type="Pfam" id="PF00072">
    <property type="entry name" value="Response_reg"/>
    <property type="match status" value="1"/>
</dbReference>
<feature type="domain" description="OmpR/PhoB-type" evidence="5">
    <location>
        <begin position="124"/>
        <end position="226"/>
    </location>
</feature>
<feature type="domain" description="Response regulatory" evidence="4">
    <location>
        <begin position="3"/>
        <end position="116"/>
    </location>
</feature>
<dbReference type="Gene3D" id="6.10.250.690">
    <property type="match status" value="1"/>
</dbReference>
<dbReference type="CDD" id="cd00383">
    <property type="entry name" value="trans_reg_C"/>
    <property type="match status" value="1"/>
</dbReference>
<evidence type="ECO:0000313" key="6">
    <source>
        <dbReference type="EMBL" id="GAA3975415.1"/>
    </source>
</evidence>
<dbReference type="SMART" id="SM00862">
    <property type="entry name" value="Trans_reg_C"/>
    <property type="match status" value="1"/>
</dbReference>
<dbReference type="PROSITE" id="PS51755">
    <property type="entry name" value="OMPR_PHOB"/>
    <property type="match status" value="1"/>
</dbReference>
<dbReference type="Gene3D" id="1.10.10.10">
    <property type="entry name" value="Winged helix-like DNA-binding domain superfamily/Winged helix DNA-binding domain"/>
    <property type="match status" value="1"/>
</dbReference>
<keyword evidence="7" id="KW-1185">Reference proteome</keyword>
<dbReference type="SMART" id="SM00448">
    <property type="entry name" value="REC"/>
    <property type="match status" value="1"/>
</dbReference>
<evidence type="ECO:0000259" key="5">
    <source>
        <dbReference type="PROSITE" id="PS51755"/>
    </source>
</evidence>
<dbReference type="Gene3D" id="3.40.50.2300">
    <property type="match status" value="1"/>
</dbReference>
<evidence type="ECO:0000256" key="3">
    <source>
        <dbReference type="PROSITE-ProRule" id="PRU01091"/>
    </source>
</evidence>
<dbReference type="InterPro" id="IPR039420">
    <property type="entry name" value="WalR-like"/>
</dbReference>
<dbReference type="PROSITE" id="PS50110">
    <property type="entry name" value="RESPONSE_REGULATORY"/>
    <property type="match status" value="1"/>
</dbReference>
<evidence type="ECO:0000259" key="4">
    <source>
        <dbReference type="PROSITE" id="PS50110"/>
    </source>
</evidence>
<dbReference type="RefSeq" id="WP_344808879.1">
    <property type="nucleotide sequence ID" value="NZ_BAABBO010000018.1"/>
</dbReference>
<protein>
    <submittedName>
        <fullName evidence="6">Two-component system response regulator BaeR</fullName>
    </submittedName>
</protein>
<dbReference type="InterPro" id="IPR001789">
    <property type="entry name" value="Sig_transdc_resp-reg_receiver"/>
</dbReference>
<keyword evidence="1 3" id="KW-0238">DNA-binding</keyword>
<evidence type="ECO:0000313" key="7">
    <source>
        <dbReference type="Proteomes" id="UP001501337"/>
    </source>
</evidence>
<evidence type="ECO:0000256" key="1">
    <source>
        <dbReference type="ARBA" id="ARBA00023125"/>
    </source>
</evidence>
<dbReference type="InterPro" id="IPR016032">
    <property type="entry name" value="Sig_transdc_resp-reg_C-effctor"/>
</dbReference>
<feature type="modified residue" description="4-aspartylphosphate" evidence="2">
    <location>
        <position position="52"/>
    </location>
</feature>
<dbReference type="InterPro" id="IPR036388">
    <property type="entry name" value="WH-like_DNA-bd_sf"/>
</dbReference>
<keyword evidence="2" id="KW-0597">Phosphoprotein</keyword>
<proteinExistence type="predicted"/>
<reference evidence="7" key="1">
    <citation type="journal article" date="2019" name="Int. J. Syst. Evol. Microbiol.">
        <title>The Global Catalogue of Microorganisms (GCM) 10K type strain sequencing project: providing services to taxonomists for standard genome sequencing and annotation.</title>
        <authorList>
            <consortium name="The Broad Institute Genomics Platform"/>
            <consortium name="The Broad Institute Genome Sequencing Center for Infectious Disease"/>
            <person name="Wu L."/>
            <person name="Ma J."/>
        </authorList>
    </citation>
    <scope>NUCLEOTIDE SEQUENCE [LARGE SCALE GENOMIC DNA]</scope>
    <source>
        <strain evidence="7">JCM 17555</strain>
    </source>
</reference>
<name>A0ABP7Q2D2_9GAMM</name>